<keyword evidence="1" id="KW-0732">Signal</keyword>
<accession>F6XFC0</accession>
<dbReference type="HOGENOM" id="CLU_1864434_0_0_1"/>
<proteinExistence type="predicted"/>
<dbReference type="OMA" id="QCIVDIC"/>
<feature type="chain" id="PRO_5014090404" evidence="1">
    <location>
        <begin position="20"/>
        <end position="137"/>
    </location>
</feature>
<dbReference type="GeneID" id="100183851"/>
<evidence type="ECO:0000313" key="3">
    <source>
        <dbReference type="Proteomes" id="UP000008144"/>
    </source>
</evidence>
<dbReference type="RefSeq" id="XP_002128440.1">
    <property type="nucleotide sequence ID" value="XM_002128404.4"/>
</dbReference>
<reference evidence="2" key="2">
    <citation type="submission" date="2025-08" db="UniProtKB">
        <authorList>
            <consortium name="Ensembl"/>
        </authorList>
    </citation>
    <scope>IDENTIFICATION</scope>
</reference>
<dbReference type="KEGG" id="cin:100183851"/>
<evidence type="ECO:0000313" key="2">
    <source>
        <dbReference type="Ensembl" id="ENSCINP00000016003.3"/>
    </source>
</evidence>
<dbReference type="Proteomes" id="UP000008144">
    <property type="component" value="Unassembled WGS sequence"/>
</dbReference>
<organism evidence="2 3">
    <name type="scientific">Ciona intestinalis</name>
    <name type="common">Transparent sea squirt</name>
    <name type="synonym">Ascidia intestinalis</name>
    <dbReference type="NCBI Taxonomy" id="7719"/>
    <lineage>
        <taxon>Eukaryota</taxon>
        <taxon>Metazoa</taxon>
        <taxon>Chordata</taxon>
        <taxon>Tunicata</taxon>
        <taxon>Ascidiacea</taxon>
        <taxon>Phlebobranchia</taxon>
        <taxon>Cionidae</taxon>
        <taxon>Ciona</taxon>
    </lineage>
</organism>
<accession>A0A1W2WIW9</accession>
<sequence length="137" mass="15030">MRCFVSTILVAFFVSQTSAKSVVSVGCTQANCLVNPCIGAMCPRDSGVVCKPNYCGGSCDFDFFSNGEKLTRRQCILDFCPLSHNLICDKTEESLCAANTCPNHPQAICRKDCYCTAVFHDPVTLLQYDDCNAVYQL</sequence>
<dbReference type="GeneTree" id="ENSGT00390000006354"/>
<gene>
    <name evidence="2" type="primary">LOC100183851</name>
</gene>
<feature type="signal peptide" evidence="1">
    <location>
        <begin position="1"/>
        <end position="19"/>
    </location>
</feature>
<protein>
    <submittedName>
        <fullName evidence="2">Uncharacterized LOC100183851</fullName>
    </submittedName>
</protein>
<reference evidence="2" key="3">
    <citation type="submission" date="2025-09" db="UniProtKB">
        <authorList>
            <consortium name="Ensembl"/>
        </authorList>
    </citation>
    <scope>IDENTIFICATION</scope>
</reference>
<keyword evidence="3" id="KW-1185">Reference proteome</keyword>
<dbReference type="AlphaFoldDB" id="F6XFC0"/>
<reference evidence="3" key="1">
    <citation type="journal article" date="2002" name="Science">
        <title>The draft genome of Ciona intestinalis: insights into chordate and vertebrate origins.</title>
        <authorList>
            <person name="Dehal P."/>
            <person name="Satou Y."/>
            <person name="Campbell R.K."/>
            <person name="Chapman J."/>
            <person name="Degnan B."/>
            <person name="De Tomaso A."/>
            <person name="Davidson B."/>
            <person name="Di Gregorio A."/>
            <person name="Gelpke M."/>
            <person name="Goodstein D.M."/>
            <person name="Harafuji N."/>
            <person name="Hastings K.E."/>
            <person name="Ho I."/>
            <person name="Hotta K."/>
            <person name="Huang W."/>
            <person name="Kawashima T."/>
            <person name="Lemaire P."/>
            <person name="Martinez D."/>
            <person name="Meinertzhagen I.A."/>
            <person name="Necula S."/>
            <person name="Nonaka M."/>
            <person name="Putnam N."/>
            <person name="Rash S."/>
            <person name="Saiga H."/>
            <person name="Satake M."/>
            <person name="Terry A."/>
            <person name="Yamada L."/>
            <person name="Wang H.G."/>
            <person name="Awazu S."/>
            <person name="Azumi K."/>
            <person name="Boore J."/>
            <person name="Branno M."/>
            <person name="Chin-Bow S."/>
            <person name="DeSantis R."/>
            <person name="Doyle S."/>
            <person name="Francino P."/>
            <person name="Keys D.N."/>
            <person name="Haga S."/>
            <person name="Hayashi H."/>
            <person name="Hino K."/>
            <person name="Imai K.S."/>
            <person name="Inaba K."/>
            <person name="Kano S."/>
            <person name="Kobayashi K."/>
            <person name="Kobayashi M."/>
            <person name="Lee B.I."/>
            <person name="Makabe K.W."/>
            <person name="Manohar C."/>
            <person name="Matassi G."/>
            <person name="Medina M."/>
            <person name="Mochizuki Y."/>
            <person name="Mount S."/>
            <person name="Morishita T."/>
            <person name="Miura S."/>
            <person name="Nakayama A."/>
            <person name="Nishizaka S."/>
            <person name="Nomoto H."/>
            <person name="Ohta F."/>
            <person name="Oishi K."/>
            <person name="Rigoutsos I."/>
            <person name="Sano M."/>
            <person name="Sasaki A."/>
            <person name="Sasakura Y."/>
            <person name="Shoguchi E."/>
            <person name="Shin-i T."/>
            <person name="Spagnuolo A."/>
            <person name="Stainier D."/>
            <person name="Suzuki M.M."/>
            <person name="Tassy O."/>
            <person name="Takatori N."/>
            <person name="Tokuoka M."/>
            <person name="Yagi K."/>
            <person name="Yoshizaki F."/>
            <person name="Wada S."/>
            <person name="Zhang C."/>
            <person name="Hyatt P.D."/>
            <person name="Larimer F."/>
            <person name="Detter C."/>
            <person name="Doggett N."/>
            <person name="Glavina T."/>
            <person name="Hawkins T."/>
            <person name="Richardson P."/>
            <person name="Lucas S."/>
            <person name="Kohara Y."/>
            <person name="Levine M."/>
            <person name="Satoh N."/>
            <person name="Rokhsar D.S."/>
        </authorList>
    </citation>
    <scope>NUCLEOTIDE SEQUENCE [LARGE SCALE GENOMIC DNA]</scope>
</reference>
<dbReference type="Ensembl" id="ENSCINT00000016003.3">
    <property type="protein sequence ID" value="ENSCINP00000016003.3"/>
    <property type="gene ID" value="ENSCING00000007826.3"/>
</dbReference>
<evidence type="ECO:0000256" key="1">
    <source>
        <dbReference type="SAM" id="SignalP"/>
    </source>
</evidence>
<dbReference type="InParanoid" id="F6XFC0"/>
<name>F6XFC0_CIOIN</name>